<organism evidence="3">
    <name type="scientific">marine sediment metagenome</name>
    <dbReference type="NCBI Taxonomy" id="412755"/>
    <lineage>
        <taxon>unclassified sequences</taxon>
        <taxon>metagenomes</taxon>
        <taxon>ecological metagenomes</taxon>
    </lineage>
</organism>
<feature type="non-terminal residue" evidence="3">
    <location>
        <position position="247"/>
    </location>
</feature>
<dbReference type="GO" id="GO:0046983">
    <property type="term" value="F:protein dimerization activity"/>
    <property type="evidence" value="ECO:0007669"/>
    <property type="project" value="InterPro"/>
</dbReference>
<dbReference type="GO" id="GO:0051287">
    <property type="term" value="F:NAD binding"/>
    <property type="evidence" value="ECO:0007669"/>
    <property type="project" value="InterPro"/>
</dbReference>
<dbReference type="InterPro" id="IPR000534">
    <property type="entry name" value="Semialdehyde_DH_NAD-bd"/>
</dbReference>
<dbReference type="EMBL" id="BARV01003960">
    <property type="protein sequence ID" value="GAI13929.1"/>
    <property type="molecule type" value="Genomic_DNA"/>
</dbReference>
<comment type="caution">
    <text evidence="3">The sequence shown here is derived from an EMBL/GenBank/DDBJ whole genome shotgun (WGS) entry which is preliminary data.</text>
</comment>
<dbReference type="Pfam" id="PF01118">
    <property type="entry name" value="Semialdhyde_dh"/>
    <property type="match status" value="1"/>
</dbReference>
<feature type="domain" description="Semialdehyde dehydrogenase NAD-binding" evidence="2">
    <location>
        <begin position="1"/>
        <end position="71"/>
    </location>
</feature>
<dbReference type="PANTHER" id="PTHR46278">
    <property type="entry name" value="DEHYDROGENASE, PUTATIVE-RELATED"/>
    <property type="match status" value="1"/>
</dbReference>
<reference evidence="3" key="1">
    <citation type="journal article" date="2014" name="Front. Microbiol.">
        <title>High frequency of phylogenetically diverse reductive dehalogenase-homologous genes in deep subseafloor sedimentary metagenomes.</title>
        <authorList>
            <person name="Kawai M."/>
            <person name="Futagami T."/>
            <person name="Toyoda A."/>
            <person name="Takaki Y."/>
            <person name="Nishi S."/>
            <person name="Hori S."/>
            <person name="Arai W."/>
            <person name="Tsubouchi T."/>
            <person name="Morono Y."/>
            <person name="Uchiyama I."/>
            <person name="Ito T."/>
            <person name="Fujiyama A."/>
            <person name="Inagaki F."/>
            <person name="Takami H."/>
        </authorList>
    </citation>
    <scope>NUCLEOTIDE SEQUENCE</scope>
    <source>
        <strain evidence="3">Expedition CK06-06</strain>
    </source>
</reference>
<dbReference type="Pfam" id="PF02774">
    <property type="entry name" value="Semialdhyde_dhC"/>
    <property type="match status" value="1"/>
</dbReference>
<dbReference type="GO" id="GO:0016620">
    <property type="term" value="F:oxidoreductase activity, acting on the aldehyde or oxo group of donors, NAD or NADP as acceptor"/>
    <property type="evidence" value="ECO:0007669"/>
    <property type="project" value="InterPro"/>
</dbReference>
<evidence type="ECO:0000313" key="3">
    <source>
        <dbReference type="EMBL" id="GAI13929.1"/>
    </source>
</evidence>
<protein>
    <recommendedName>
        <fullName evidence="2">Semialdehyde dehydrogenase NAD-binding domain-containing protein</fullName>
    </recommendedName>
</protein>
<sequence>MLVEETTEDVFRGADLVLFAGKEGAKGASVTWRKTAEKAGAICIDNGRDFRLAEDVPLVVPEVNADAIKEGVRFIASPNCSTIQLVVALAPIHRTTRIKRIIISSYQSTSGWGVKGPEELRRQTPMALESLENITFDPTVFARPIAFNCIPHIEPFMEENYTREELKLVYETRKILGDQNIQISATAVRVPVFVGHGEAIWIETEKPIKPEQAYDILKNSPGIILMDDLVEGNPRGDKNERSYPTLL</sequence>
<dbReference type="NCBIfam" id="NF011456">
    <property type="entry name" value="PRK14874.1"/>
    <property type="match status" value="1"/>
</dbReference>
<dbReference type="InterPro" id="IPR012280">
    <property type="entry name" value="Semialdhyde_DH_dimer_dom"/>
</dbReference>
<dbReference type="CDD" id="cd18131">
    <property type="entry name" value="ASADH_C_bac_euk_like"/>
    <property type="match status" value="1"/>
</dbReference>
<dbReference type="PANTHER" id="PTHR46278:SF2">
    <property type="entry name" value="ASPARTATE-SEMIALDEHYDE DEHYDROGENASE"/>
    <property type="match status" value="1"/>
</dbReference>
<comment type="similarity">
    <text evidence="1">Belongs to the aspartate-semialdehyde dehydrogenase family.</text>
</comment>
<dbReference type="AlphaFoldDB" id="X1N5M9"/>
<dbReference type="SUPFAM" id="SSF55347">
    <property type="entry name" value="Glyceraldehyde-3-phosphate dehydrogenase-like, C-terminal domain"/>
    <property type="match status" value="1"/>
</dbReference>
<name>X1N5M9_9ZZZZ</name>
<evidence type="ECO:0000259" key="2">
    <source>
        <dbReference type="SMART" id="SM00859"/>
    </source>
</evidence>
<dbReference type="InterPro" id="IPR036291">
    <property type="entry name" value="NAD(P)-bd_dom_sf"/>
</dbReference>
<dbReference type="SMART" id="SM00859">
    <property type="entry name" value="Semialdhyde_dh"/>
    <property type="match status" value="1"/>
</dbReference>
<dbReference type="GO" id="GO:0008652">
    <property type="term" value="P:amino acid biosynthetic process"/>
    <property type="evidence" value="ECO:0007669"/>
    <property type="project" value="InterPro"/>
</dbReference>
<dbReference type="Gene3D" id="3.40.50.720">
    <property type="entry name" value="NAD(P)-binding Rossmann-like Domain"/>
    <property type="match status" value="1"/>
</dbReference>
<dbReference type="SUPFAM" id="SSF51735">
    <property type="entry name" value="NAD(P)-binding Rossmann-fold domains"/>
    <property type="match status" value="1"/>
</dbReference>
<proteinExistence type="inferred from homology"/>
<accession>X1N5M9</accession>
<gene>
    <name evidence="3" type="ORF">S06H3_09125</name>
</gene>
<evidence type="ECO:0000256" key="1">
    <source>
        <dbReference type="ARBA" id="ARBA00010584"/>
    </source>
</evidence>
<dbReference type="Gene3D" id="3.30.360.10">
    <property type="entry name" value="Dihydrodipicolinate Reductase, domain 2"/>
    <property type="match status" value="1"/>
</dbReference>